<organism evidence="1 2">
    <name type="scientific">Catharanthus roseus</name>
    <name type="common">Madagascar periwinkle</name>
    <name type="synonym">Vinca rosea</name>
    <dbReference type="NCBI Taxonomy" id="4058"/>
    <lineage>
        <taxon>Eukaryota</taxon>
        <taxon>Viridiplantae</taxon>
        <taxon>Streptophyta</taxon>
        <taxon>Embryophyta</taxon>
        <taxon>Tracheophyta</taxon>
        <taxon>Spermatophyta</taxon>
        <taxon>Magnoliopsida</taxon>
        <taxon>eudicotyledons</taxon>
        <taxon>Gunneridae</taxon>
        <taxon>Pentapetalae</taxon>
        <taxon>asterids</taxon>
        <taxon>lamiids</taxon>
        <taxon>Gentianales</taxon>
        <taxon>Apocynaceae</taxon>
        <taxon>Rauvolfioideae</taxon>
        <taxon>Vinceae</taxon>
        <taxon>Catharanthinae</taxon>
        <taxon>Catharanthus</taxon>
    </lineage>
</organism>
<gene>
    <name evidence="1" type="ORF">M9H77_11885</name>
</gene>
<reference evidence="2" key="1">
    <citation type="journal article" date="2023" name="Nat. Plants">
        <title>Single-cell RNA sequencing provides a high-resolution roadmap for understanding the multicellular compartmentation of specialized metabolism.</title>
        <authorList>
            <person name="Sun S."/>
            <person name="Shen X."/>
            <person name="Li Y."/>
            <person name="Li Y."/>
            <person name="Wang S."/>
            <person name="Li R."/>
            <person name="Zhang H."/>
            <person name="Shen G."/>
            <person name="Guo B."/>
            <person name="Wei J."/>
            <person name="Xu J."/>
            <person name="St-Pierre B."/>
            <person name="Chen S."/>
            <person name="Sun C."/>
        </authorList>
    </citation>
    <scope>NUCLEOTIDE SEQUENCE [LARGE SCALE GENOMIC DNA]</scope>
</reference>
<proteinExistence type="predicted"/>
<name>A0ACC0BFS3_CATRO</name>
<dbReference type="EMBL" id="CM044703">
    <property type="protein sequence ID" value="KAI5671521.1"/>
    <property type="molecule type" value="Genomic_DNA"/>
</dbReference>
<dbReference type="Proteomes" id="UP001060085">
    <property type="component" value="Linkage Group LG03"/>
</dbReference>
<evidence type="ECO:0000313" key="2">
    <source>
        <dbReference type="Proteomes" id="UP001060085"/>
    </source>
</evidence>
<sequence>MRGFTSLLRLNCTLSNPNPKVKKISDLFILSSSLVLFSLPSPSFFATKKKGNPHDKKVLLQIKATLNLSYWIPEIDCDHWHNIKCDFNPPYRIIKFTIFSANISNQILNLTDQIPCAITKLSNLKMLRLTNLSGPVPVFLAQLKNLNFLDLSFNNLTGSIPPQLS</sequence>
<evidence type="ECO:0000313" key="1">
    <source>
        <dbReference type="EMBL" id="KAI5671521.1"/>
    </source>
</evidence>
<accession>A0ACC0BFS3</accession>
<keyword evidence="2" id="KW-1185">Reference proteome</keyword>
<protein>
    <submittedName>
        <fullName evidence="1">Uncharacterized protein</fullName>
    </submittedName>
</protein>
<comment type="caution">
    <text evidence="1">The sequence shown here is derived from an EMBL/GenBank/DDBJ whole genome shotgun (WGS) entry which is preliminary data.</text>
</comment>